<reference evidence="3" key="1">
    <citation type="submission" date="2016-11" db="EMBL/GenBank/DDBJ databases">
        <authorList>
            <person name="Varghese N."/>
            <person name="Submissions S."/>
        </authorList>
    </citation>
    <scope>NUCLEOTIDE SEQUENCE [LARGE SCALE GENOMIC DNA]</scope>
    <source>
        <strain evidence="3">DSM 19055</strain>
    </source>
</reference>
<dbReference type="AlphaFoldDB" id="A0A1M5X3Y0"/>
<sequence length="89" mass="10031">MKILSLTGILISILGIILSFAVIDNHINFYNTLHDALGISLEDFESDTFKNKIYKTASTLDSGTNMCFVLMGLFTFHLFVCTKVYRSKD</sequence>
<dbReference type="OrthoDB" id="1274938at2"/>
<accession>A0A1M5X3Y0</accession>
<keyword evidence="1" id="KW-1133">Transmembrane helix</keyword>
<feature type="transmembrane region" description="Helical" evidence="1">
    <location>
        <begin position="63"/>
        <end position="85"/>
    </location>
</feature>
<dbReference type="EMBL" id="FQWT01000009">
    <property type="protein sequence ID" value="SHH94555.1"/>
    <property type="molecule type" value="Genomic_DNA"/>
</dbReference>
<keyword evidence="1" id="KW-0812">Transmembrane</keyword>
<evidence type="ECO:0000313" key="2">
    <source>
        <dbReference type="EMBL" id="SHH94555.1"/>
    </source>
</evidence>
<keyword evidence="3" id="KW-1185">Reference proteome</keyword>
<keyword evidence="1" id="KW-0472">Membrane</keyword>
<evidence type="ECO:0000256" key="1">
    <source>
        <dbReference type="SAM" id="Phobius"/>
    </source>
</evidence>
<dbReference type="RefSeq" id="WP_073066832.1">
    <property type="nucleotide sequence ID" value="NZ_FQWT01000009.1"/>
</dbReference>
<dbReference type="Proteomes" id="UP000184047">
    <property type="component" value="Unassembled WGS sequence"/>
</dbReference>
<organism evidence="2 3">
    <name type="scientific">Chryseobacterium oranimense</name>
    <dbReference type="NCBI Taxonomy" id="421058"/>
    <lineage>
        <taxon>Bacteria</taxon>
        <taxon>Pseudomonadati</taxon>
        <taxon>Bacteroidota</taxon>
        <taxon>Flavobacteriia</taxon>
        <taxon>Flavobacteriales</taxon>
        <taxon>Weeksellaceae</taxon>
        <taxon>Chryseobacterium group</taxon>
        <taxon>Chryseobacterium</taxon>
    </lineage>
</organism>
<gene>
    <name evidence="2" type="ORF">SAMN05421866_4370</name>
</gene>
<protein>
    <submittedName>
        <fullName evidence="2">Uncharacterized protein</fullName>
    </submittedName>
</protein>
<evidence type="ECO:0000313" key="3">
    <source>
        <dbReference type="Proteomes" id="UP000184047"/>
    </source>
</evidence>
<proteinExistence type="predicted"/>
<name>A0A1M5X3Y0_9FLAO</name>